<dbReference type="PROSITE" id="PS50234">
    <property type="entry name" value="VWFA"/>
    <property type="match status" value="1"/>
</dbReference>
<organism evidence="7 8">
    <name type="scientific">Plesiocystis pacifica SIR-1</name>
    <dbReference type="NCBI Taxonomy" id="391625"/>
    <lineage>
        <taxon>Bacteria</taxon>
        <taxon>Pseudomonadati</taxon>
        <taxon>Myxococcota</taxon>
        <taxon>Polyangia</taxon>
        <taxon>Nannocystales</taxon>
        <taxon>Nannocystaceae</taxon>
        <taxon>Plesiocystis</taxon>
    </lineage>
</organism>
<feature type="domain" description="VWFA" evidence="6">
    <location>
        <begin position="284"/>
        <end position="473"/>
    </location>
</feature>
<evidence type="ECO:0000313" key="7">
    <source>
        <dbReference type="EMBL" id="EDM79425.1"/>
    </source>
</evidence>
<dbReference type="Pfam" id="PF25106">
    <property type="entry name" value="VWA_4"/>
    <property type="match status" value="1"/>
</dbReference>
<dbReference type="EMBL" id="ABCS01000019">
    <property type="protein sequence ID" value="EDM79425.1"/>
    <property type="molecule type" value="Genomic_DNA"/>
</dbReference>
<accession>A6G3N8</accession>
<feature type="region of interest" description="Disordered" evidence="4">
    <location>
        <begin position="49"/>
        <end position="80"/>
    </location>
</feature>
<dbReference type="PROSITE" id="PS51257">
    <property type="entry name" value="PROKAR_LIPOPROTEIN"/>
    <property type="match status" value="1"/>
</dbReference>
<feature type="signal peptide" evidence="5">
    <location>
        <begin position="1"/>
        <end position="28"/>
    </location>
</feature>
<feature type="compositionally biased region" description="Low complexity" evidence="4">
    <location>
        <begin position="63"/>
        <end position="80"/>
    </location>
</feature>
<dbReference type="CDD" id="cd00198">
    <property type="entry name" value="vWFA"/>
    <property type="match status" value="1"/>
</dbReference>
<reference evidence="7 8" key="1">
    <citation type="submission" date="2007-06" db="EMBL/GenBank/DDBJ databases">
        <authorList>
            <person name="Shimkets L."/>
            <person name="Ferriera S."/>
            <person name="Johnson J."/>
            <person name="Kravitz S."/>
            <person name="Beeson K."/>
            <person name="Sutton G."/>
            <person name="Rogers Y.-H."/>
            <person name="Friedman R."/>
            <person name="Frazier M."/>
            <person name="Venter J.C."/>
        </authorList>
    </citation>
    <scope>NUCLEOTIDE SEQUENCE [LARGE SCALE GENOMIC DNA]</scope>
    <source>
        <strain evidence="7 8">SIR-1</strain>
    </source>
</reference>
<keyword evidence="8" id="KW-1185">Reference proteome</keyword>
<dbReference type="InterPro" id="IPR002035">
    <property type="entry name" value="VWF_A"/>
</dbReference>
<evidence type="ECO:0000259" key="6">
    <source>
        <dbReference type="PROSITE" id="PS50234"/>
    </source>
</evidence>
<sequence length="520" mass="54974">MRRYSMPLTCLFALLPVLGLGCSKMEAAAPDYAGGDYYSDSEYAEAPAYEEAAKSADPSPGYAMADEAAPAPTATASAAPVDVGEGVGGMADMDADGAMMMEAEAEPAPAPAPAGGRKGGRAKAKMAKKAESKASSRREAKEAAKIARERDRVAANIQSGTLTAGSFDDNLNPWVFDRFVDQAMAQPGLSSLAAAFAGPRTVLRVQDERGRPLGNAKVTIDGKHMTTRSDGRVVWVGGWDSGSQGQGKATISHGNSRKTVQIADQVEQMVTLDGAQASLPSRLDVALVIDATGSMGDELEYLKVEIRDIAEAINHHFPGVEQRFALVVYRDKGDSYVTRSFDFTTNLDSFQRDLSEQSAGGGGDYPEAMDAAMAKAAKLSWSKQDAARVTFLVADAPPHQDKADDTLAAVDKLRAKGVAVYPVASSGVAGEAEFVMRSAALLTGAQYLFLTDDSGVGNPHAEPHIPCYTVEQLAPLMVRAVRSELSGRRVETEPEFAVRTVGQGQGGVCAKPRKSKKMAR</sequence>
<dbReference type="eggNOG" id="COG2304">
    <property type="taxonomic scope" value="Bacteria"/>
</dbReference>
<dbReference type="Gene3D" id="3.40.50.410">
    <property type="entry name" value="von Willebrand factor, type A domain"/>
    <property type="match status" value="1"/>
</dbReference>
<dbReference type="STRING" id="391625.PPSIR1_34902"/>
<evidence type="ECO:0000256" key="5">
    <source>
        <dbReference type="SAM" id="SignalP"/>
    </source>
</evidence>
<dbReference type="InterPro" id="IPR036465">
    <property type="entry name" value="vWFA_dom_sf"/>
</dbReference>
<dbReference type="InterPro" id="IPR056861">
    <property type="entry name" value="HMCN1-like_VWA"/>
</dbReference>
<dbReference type="PANTHER" id="PTHR47763">
    <property type="entry name" value="ALPHA-PROTEIN KINASE VWKA"/>
    <property type="match status" value="1"/>
</dbReference>
<dbReference type="InterPro" id="IPR052969">
    <property type="entry name" value="Thr-specific_kinase-like"/>
</dbReference>
<evidence type="ECO:0000256" key="2">
    <source>
        <dbReference type="ARBA" id="ARBA00022525"/>
    </source>
</evidence>
<keyword evidence="2" id="KW-0964">Secreted</keyword>
<feature type="chain" id="PRO_5002697370" evidence="5">
    <location>
        <begin position="29"/>
        <end position="520"/>
    </location>
</feature>
<keyword evidence="3 5" id="KW-0732">Signal</keyword>
<dbReference type="AlphaFoldDB" id="A6G3N8"/>
<protein>
    <submittedName>
        <fullName evidence="7">von Willebrand factor, type A</fullName>
    </submittedName>
</protein>
<comment type="subcellular location">
    <subcellularLocation>
        <location evidence="1">Secreted</location>
    </subcellularLocation>
</comment>
<evidence type="ECO:0000313" key="8">
    <source>
        <dbReference type="Proteomes" id="UP000005801"/>
    </source>
</evidence>
<proteinExistence type="predicted"/>
<comment type="caution">
    <text evidence="7">The sequence shown here is derived from an EMBL/GenBank/DDBJ whole genome shotgun (WGS) entry which is preliminary data.</text>
</comment>
<dbReference type="Proteomes" id="UP000005801">
    <property type="component" value="Unassembled WGS sequence"/>
</dbReference>
<evidence type="ECO:0000256" key="3">
    <source>
        <dbReference type="ARBA" id="ARBA00022729"/>
    </source>
</evidence>
<gene>
    <name evidence="7" type="ORF">PPSIR1_34902</name>
</gene>
<dbReference type="SUPFAM" id="SSF53300">
    <property type="entry name" value="vWA-like"/>
    <property type="match status" value="1"/>
</dbReference>
<evidence type="ECO:0000256" key="1">
    <source>
        <dbReference type="ARBA" id="ARBA00004613"/>
    </source>
</evidence>
<evidence type="ECO:0000256" key="4">
    <source>
        <dbReference type="SAM" id="MobiDB-lite"/>
    </source>
</evidence>
<dbReference type="SMART" id="SM00327">
    <property type="entry name" value="VWA"/>
    <property type="match status" value="1"/>
</dbReference>
<name>A6G3N8_9BACT</name>